<dbReference type="EC" id="2.3.2.27" evidence="2"/>
<keyword evidence="12" id="KW-1185">Reference proteome</keyword>
<evidence type="ECO:0000256" key="5">
    <source>
        <dbReference type="ARBA" id="ARBA00022771"/>
    </source>
</evidence>
<dbReference type="InterPro" id="IPR013083">
    <property type="entry name" value="Znf_RING/FYVE/PHD"/>
</dbReference>
<keyword evidence="7" id="KW-0862">Zinc</keyword>
<comment type="caution">
    <text evidence="11">The sequence shown here is derived from an EMBL/GenBank/DDBJ whole genome shotgun (WGS) entry which is preliminary data.</text>
</comment>
<evidence type="ECO:0000256" key="7">
    <source>
        <dbReference type="ARBA" id="ARBA00022833"/>
    </source>
</evidence>
<dbReference type="PANTHER" id="PTHR45931:SF3">
    <property type="entry name" value="RING ZINC FINGER-CONTAINING PROTEIN"/>
    <property type="match status" value="1"/>
</dbReference>
<evidence type="ECO:0000313" key="12">
    <source>
        <dbReference type="Proteomes" id="UP000825890"/>
    </source>
</evidence>
<keyword evidence="3" id="KW-0808">Transferase</keyword>
<dbReference type="EMBL" id="BOLY01000001">
    <property type="protein sequence ID" value="GIZ37203.1"/>
    <property type="molecule type" value="Genomic_DNA"/>
</dbReference>
<dbReference type="Pfam" id="PF13639">
    <property type="entry name" value="zf-RING_2"/>
    <property type="match status" value="1"/>
</dbReference>
<evidence type="ECO:0000313" key="11">
    <source>
        <dbReference type="EMBL" id="GIZ37203.1"/>
    </source>
</evidence>
<feature type="compositionally biased region" description="Low complexity" evidence="9">
    <location>
        <begin position="131"/>
        <end position="145"/>
    </location>
</feature>
<sequence>MSSNQQQQQPREREVVFCHQCENEWYRDEHGLVCPECQGDFVEVIEANNDPREDAPNPGPFGAFAPDPDEDDIDDFQWRNNGPGQYHGTFQRNITLQPGQQAPGGQGAGLFGLIGQALGPALQGILGGQQGQHPHQQPQQQPGQQRSPGPESPRAEAPQSPQMGGSTTTRHGSGPGFSYTITTSTRGGFGPRDANAPQPLQGQPEHIERMMAQMFANIGVPMHGQHPHGQHPHHQAGGIVFGMAPPGMGAPMGGPMGGQQMGGPMGFGGLFHLLGLPPGGVAGDHVYTQEGLDRIITQLMEQHQAGNAPPPASEEAIESLPRRKITEKDFGDGGKADCSICMDEAELGSEVTELPCHHWFHHDCIKAWLIEHDTCPHCRQGITPKEGESTGNRPREPGQAPLHDMHSPDYQRARVPGEYPFPRQDSSGAGASGSTNTADNRRSASPRAERSGGMFSRMREAFSPRDQPAPDQRGSGEGDKHS</sequence>
<feature type="region of interest" description="Disordered" evidence="9">
    <location>
        <begin position="124"/>
        <end position="201"/>
    </location>
</feature>
<feature type="region of interest" description="Disordered" evidence="9">
    <location>
        <begin position="49"/>
        <end position="72"/>
    </location>
</feature>
<dbReference type="SUPFAM" id="SSF57850">
    <property type="entry name" value="RING/U-box"/>
    <property type="match status" value="1"/>
</dbReference>
<feature type="compositionally biased region" description="Basic and acidic residues" evidence="9">
    <location>
        <begin position="385"/>
        <end position="396"/>
    </location>
</feature>
<dbReference type="FunFam" id="3.30.40.10:FF:000127">
    <property type="entry name" value="E3 ubiquitin-protein ligase RNF181"/>
    <property type="match status" value="1"/>
</dbReference>
<dbReference type="GO" id="GO:0016567">
    <property type="term" value="P:protein ubiquitination"/>
    <property type="evidence" value="ECO:0007669"/>
    <property type="project" value="UniProtKB-ARBA"/>
</dbReference>
<dbReference type="RefSeq" id="XP_044651690.1">
    <property type="nucleotide sequence ID" value="XM_044795755.1"/>
</dbReference>
<gene>
    <name evidence="11" type="ORF">CKM354_000065900</name>
</gene>
<dbReference type="SMART" id="SM00184">
    <property type="entry name" value="RING"/>
    <property type="match status" value="1"/>
</dbReference>
<dbReference type="InterPro" id="IPR051834">
    <property type="entry name" value="RING_finger_E3_ligase"/>
</dbReference>
<dbReference type="PANTHER" id="PTHR45931">
    <property type="entry name" value="SI:CH211-59O9.10"/>
    <property type="match status" value="1"/>
</dbReference>
<feature type="compositionally biased region" description="Polar residues" evidence="9">
    <location>
        <begin position="159"/>
        <end position="171"/>
    </location>
</feature>
<feature type="compositionally biased region" description="Basic and acidic residues" evidence="9">
    <location>
        <begin position="403"/>
        <end position="412"/>
    </location>
</feature>
<evidence type="ECO:0000256" key="8">
    <source>
        <dbReference type="PROSITE-ProRule" id="PRU00175"/>
    </source>
</evidence>
<proteinExistence type="predicted"/>
<evidence type="ECO:0000259" key="10">
    <source>
        <dbReference type="PROSITE" id="PS50089"/>
    </source>
</evidence>
<dbReference type="Gene3D" id="3.30.40.10">
    <property type="entry name" value="Zinc/RING finger domain, C3HC4 (zinc finger)"/>
    <property type="match status" value="1"/>
</dbReference>
<evidence type="ECO:0000256" key="1">
    <source>
        <dbReference type="ARBA" id="ARBA00000900"/>
    </source>
</evidence>
<evidence type="ECO:0000256" key="6">
    <source>
        <dbReference type="ARBA" id="ARBA00022786"/>
    </source>
</evidence>
<dbReference type="GeneID" id="68286234"/>
<comment type="catalytic activity">
    <reaction evidence="1">
        <text>S-ubiquitinyl-[E2 ubiquitin-conjugating enzyme]-L-cysteine + [acceptor protein]-L-lysine = [E2 ubiquitin-conjugating enzyme]-L-cysteine + N(6)-ubiquitinyl-[acceptor protein]-L-lysine.</text>
        <dbReference type="EC" id="2.3.2.27"/>
    </reaction>
</comment>
<dbReference type="OrthoDB" id="8062037at2759"/>
<feature type="compositionally biased region" description="Basic and acidic residues" evidence="9">
    <location>
        <begin position="439"/>
        <end position="450"/>
    </location>
</feature>
<dbReference type="AlphaFoldDB" id="A0A9P3F7Z1"/>
<protein>
    <recommendedName>
        <fullName evidence="2">RING-type E3 ubiquitin transferase</fullName>
        <ecNumber evidence="2">2.3.2.27</ecNumber>
    </recommendedName>
</protein>
<dbReference type="GO" id="GO:0008270">
    <property type="term" value="F:zinc ion binding"/>
    <property type="evidence" value="ECO:0007669"/>
    <property type="project" value="UniProtKB-KW"/>
</dbReference>
<organism evidence="11 12">
    <name type="scientific">Cercospora kikuchii</name>
    <dbReference type="NCBI Taxonomy" id="84275"/>
    <lineage>
        <taxon>Eukaryota</taxon>
        <taxon>Fungi</taxon>
        <taxon>Dikarya</taxon>
        <taxon>Ascomycota</taxon>
        <taxon>Pezizomycotina</taxon>
        <taxon>Dothideomycetes</taxon>
        <taxon>Dothideomycetidae</taxon>
        <taxon>Mycosphaerellales</taxon>
        <taxon>Mycosphaerellaceae</taxon>
        <taxon>Cercospora</taxon>
    </lineage>
</organism>
<dbReference type="GO" id="GO:0061630">
    <property type="term" value="F:ubiquitin protein ligase activity"/>
    <property type="evidence" value="ECO:0007669"/>
    <property type="project" value="UniProtKB-EC"/>
</dbReference>
<evidence type="ECO:0000256" key="4">
    <source>
        <dbReference type="ARBA" id="ARBA00022723"/>
    </source>
</evidence>
<reference evidence="11 12" key="1">
    <citation type="submission" date="2021-01" db="EMBL/GenBank/DDBJ databases">
        <title>Cercospora kikuchii MAFF 305040 whole genome shotgun sequence.</title>
        <authorList>
            <person name="Kashiwa T."/>
            <person name="Suzuki T."/>
        </authorList>
    </citation>
    <scope>NUCLEOTIDE SEQUENCE [LARGE SCALE GENOMIC DNA]</scope>
    <source>
        <strain evidence="11 12">MAFF 305040</strain>
    </source>
</reference>
<evidence type="ECO:0000256" key="2">
    <source>
        <dbReference type="ARBA" id="ARBA00012483"/>
    </source>
</evidence>
<evidence type="ECO:0000256" key="9">
    <source>
        <dbReference type="SAM" id="MobiDB-lite"/>
    </source>
</evidence>
<feature type="domain" description="RING-type" evidence="10">
    <location>
        <begin position="338"/>
        <end position="379"/>
    </location>
</feature>
<feature type="region of interest" description="Disordered" evidence="9">
    <location>
        <begin position="382"/>
        <end position="482"/>
    </location>
</feature>
<keyword evidence="4" id="KW-0479">Metal-binding</keyword>
<dbReference type="Proteomes" id="UP000825890">
    <property type="component" value="Unassembled WGS sequence"/>
</dbReference>
<dbReference type="PROSITE" id="PS50089">
    <property type="entry name" value="ZF_RING_2"/>
    <property type="match status" value="1"/>
</dbReference>
<dbReference type="GO" id="GO:0006511">
    <property type="term" value="P:ubiquitin-dependent protein catabolic process"/>
    <property type="evidence" value="ECO:0007669"/>
    <property type="project" value="TreeGrafter"/>
</dbReference>
<dbReference type="InterPro" id="IPR001841">
    <property type="entry name" value="Znf_RING"/>
</dbReference>
<keyword evidence="5 8" id="KW-0863">Zinc-finger</keyword>
<accession>A0A9P3F7Z1</accession>
<evidence type="ECO:0000256" key="3">
    <source>
        <dbReference type="ARBA" id="ARBA00022679"/>
    </source>
</evidence>
<keyword evidence="6" id="KW-0833">Ubl conjugation pathway</keyword>
<name>A0A9P3F7Z1_9PEZI</name>
<dbReference type="GO" id="GO:0005634">
    <property type="term" value="C:nucleus"/>
    <property type="evidence" value="ECO:0007669"/>
    <property type="project" value="TreeGrafter"/>
</dbReference>